<feature type="compositionally biased region" description="Low complexity" evidence="1">
    <location>
        <begin position="213"/>
        <end position="225"/>
    </location>
</feature>
<protein>
    <submittedName>
        <fullName evidence="2">Uncharacterized protein</fullName>
    </submittedName>
</protein>
<feature type="compositionally biased region" description="Basic and acidic residues" evidence="1">
    <location>
        <begin position="228"/>
        <end position="240"/>
    </location>
</feature>
<evidence type="ECO:0000256" key="1">
    <source>
        <dbReference type="SAM" id="MobiDB-lite"/>
    </source>
</evidence>
<gene>
    <name evidence="2" type="ORF">TcWFU_005988</name>
</gene>
<feature type="compositionally biased region" description="Polar residues" evidence="1">
    <location>
        <begin position="194"/>
        <end position="205"/>
    </location>
</feature>
<organism evidence="2 3">
    <name type="scientific">Taenia crassiceps</name>
    <dbReference type="NCBI Taxonomy" id="6207"/>
    <lineage>
        <taxon>Eukaryota</taxon>
        <taxon>Metazoa</taxon>
        <taxon>Spiralia</taxon>
        <taxon>Lophotrochozoa</taxon>
        <taxon>Platyhelminthes</taxon>
        <taxon>Cestoda</taxon>
        <taxon>Eucestoda</taxon>
        <taxon>Cyclophyllidea</taxon>
        <taxon>Taeniidae</taxon>
        <taxon>Taenia</taxon>
    </lineage>
</organism>
<proteinExistence type="predicted"/>
<keyword evidence="3" id="KW-1185">Reference proteome</keyword>
<reference evidence="2 3" key="1">
    <citation type="journal article" date="2022" name="Front. Cell. Infect. Microbiol.">
        <title>The Genomes of Two Strains of Taenia crassiceps the Animal Model for the Study of Human Cysticercosis.</title>
        <authorList>
            <person name="Bobes R.J."/>
            <person name="Estrada K."/>
            <person name="Rios-Valencia D.G."/>
            <person name="Calderon-Gallegos A."/>
            <person name="de la Torre P."/>
            <person name="Carrero J.C."/>
            <person name="Sanchez-Flores A."/>
            <person name="Laclette J.P."/>
        </authorList>
    </citation>
    <scope>NUCLEOTIDE SEQUENCE [LARGE SCALE GENOMIC DNA]</scope>
    <source>
        <strain evidence="2">WFUcys</strain>
    </source>
</reference>
<feature type="region of interest" description="Disordered" evidence="1">
    <location>
        <begin position="194"/>
        <end position="240"/>
    </location>
</feature>
<evidence type="ECO:0000313" key="3">
    <source>
        <dbReference type="Proteomes" id="UP001651158"/>
    </source>
</evidence>
<name>A0ABR4Q826_9CEST</name>
<dbReference type="Proteomes" id="UP001651158">
    <property type="component" value="Unassembled WGS sequence"/>
</dbReference>
<comment type="caution">
    <text evidence="2">The sequence shown here is derived from an EMBL/GenBank/DDBJ whole genome shotgun (WGS) entry which is preliminary data.</text>
</comment>
<sequence>MNLSQPTSINVSEVMHSPIVRHTKTNHSNHRRTYCLLITCDNTRGNLHSNIIIITTTTTATFVTANATDYLQYLPISSVCITSVCIDDTELTMRETERERERGRTTLITHLSPTPLTPDLITPHIFASRVLYLSPSTLCCAITAAIHPHPHPHTHTHTHNLTVVIVEFGATNPSSPHLTSPHLTSPYNFTTPSRGEWTASFTHKQPSQPPLQPGGFLPSPSPSSSHARPSDAQHPSDDRQASPITHLFMLPLRPTPTPSPQQTLHSSRVTFLPKTYKHRHHLKLPTSCSRRDCNTTTTTTTKNNNDNNNNSAGDPLTTVAVATAVSFYHYH</sequence>
<dbReference type="EMBL" id="JAKROA010000007">
    <property type="protein sequence ID" value="KAL5105822.1"/>
    <property type="molecule type" value="Genomic_DNA"/>
</dbReference>
<evidence type="ECO:0000313" key="2">
    <source>
        <dbReference type="EMBL" id="KAL5105822.1"/>
    </source>
</evidence>
<accession>A0ABR4Q826</accession>